<dbReference type="CDD" id="cd00063">
    <property type="entry name" value="FN3"/>
    <property type="match status" value="1"/>
</dbReference>
<reference evidence="2" key="1">
    <citation type="submission" date="2021-02" db="EMBL/GenBank/DDBJ databases">
        <authorList>
            <person name="Nowell W R."/>
        </authorList>
    </citation>
    <scope>NUCLEOTIDE SEQUENCE</scope>
</reference>
<evidence type="ECO:0000259" key="1">
    <source>
        <dbReference type="PROSITE" id="PS50853"/>
    </source>
</evidence>
<feature type="non-terminal residue" evidence="2">
    <location>
        <position position="91"/>
    </location>
</feature>
<name>A0A8S2SW71_9BILA</name>
<dbReference type="AlphaFoldDB" id="A0A8S2SW71"/>
<dbReference type="PROSITE" id="PS50853">
    <property type="entry name" value="FN3"/>
    <property type="match status" value="1"/>
</dbReference>
<dbReference type="EMBL" id="CAJOBI010026171">
    <property type="protein sequence ID" value="CAF4246110.1"/>
    <property type="molecule type" value="Genomic_DNA"/>
</dbReference>
<evidence type="ECO:0000313" key="3">
    <source>
        <dbReference type="Proteomes" id="UP000676336"/>
    </source>
</evidence>
<dbReference type="InterPro" id="IPR036116">
    <property type="entry name" value="FN3_sf"/>
</dbReference>
<dbReference type="Proteomes" id="UP000676336">
    <property type="component" value="Unassembled WGS sequence"/>
</dbReference>
<feature type="non-terminal residue" evidence="2">
    <location>
        <position position="1"/>
    </location>
</feature>
<dbReference type="InterPro" id="IPR013783">
    <property type="entry name" value="Ig-like_fold"/>
</dbReference>
<accession>A0A8S2SW71</accession>
<organism evidence="2 3">
    <name type="scientific">Rotaria magnacalcarata</name>
    <dbReference type="NCBI Taxonomy" id="392030"/>
    <lineage>
        <taxon>Eukaryota</taxon>
        <taxon>Metazoa</taxon>
        <taxon>Spiralia</taxon>
        <taxon>Gnathifera</taxon>
        <taxon>Rotifera</taxon>
        <taxon>Eurotatoria</taxon>
        <taxon>Bdelloidea</taxon>
        <taxon>Philodinida</taxon>
        <taxon>Philodinidae</taxon>
        <taxon>Rotaria</taxon>
    </lineage>
</organism>
<protein>
    <recommendedName>
        <fullName evidence="1">Fibronectin type-III domain-containing protein</fullName>
    </recommendedName>
</protein>
<dbReference type="InterPro" id="IPR003961">
    <property type="entry name" value="FN3_dom"/>
</dbReference>
<dbReference type="SUPFAM" id="SSF49265">
    <property type="entry name" value="Fibronectin type III"/>
    <property type="match status" value="1"/>
</dbReference>
<feature type="domain" description="Fibronectin type-III" evidence="1">
    <location>
        <begin position="17"/>
        <end position="91"/>
    </location>
</feature>
<dbReference type="Gene3D" id="2.60.40.10">
    <property type="entry name" value="Immunoglobulins"/>
    <property type="match status" value="1"/>
</dbReference>
<comment type="caution">
    <text evidence="2">The sequence shown here is derived from an EMBL/GenBank/DDBJ whole genome shotgun (WGS) entry which is preliminary data.</text>
</comment>
<proteinExistence type="predicted"/>
<sequence>KDDAESELLTVHNVTEWLSSLRLVPTSSNTVDVEISEEGFKAYDQYKVEYTTINQLDQWQQMPNITRGSPHLTIDDLEQDTDYKFRFTPLL</sequence>
<gene>
    <name evidence="2" type="ORF">SMN809_LOCUS23786</name>
</gene>
<evidence type="ECO:0000313" key="2">
    <source>
        <dbReference type="EMBL" id="CAF4246110.1"/>
    </source>
</evidence>